<accession>A0A7D5S7V1</accession>
<keyword evidence="3 4" id="KW-0408">Iron</keyword>
<dbReference type="KEGG" id="acog:HWD57_00160"/>
<dbReference type="Proteomes" id="UP000509684">
    <property type="component" value="Chromosome"/>
</dbReference>
<dbReference type="InterPro" id="IPR009056">
    <property type="entry name" value="Cyt_c-like_dom"/>
</dbReference>
<feature type="chain" id="PRO_5001751240" evidence="5">
    <location>
        <begin position="27"/>
        <end position="110"/>
    </location>
</feature>
<evidence type="ECO:0000256" key="1">
    <source>
        <dbReference type="ARBA" id="ARBA00022617"/>
    </source>
</evidence>
<dbReference type="SUPFAM" id="SSF46626">
    <property type="entry name" value="Cytochrome c"/>
    <property type="match status" value="1"/>
</dbReference>
<feature type="domain" description="Cytochrome c" evidence="6">
    <location>
        <begin position="18"/>
        <end position="101"/>
    </location>
</feature>
<dbReference type="STRING" id="1453999.AW06_001355"/>
<dbReference type="AlphaFoldDB" id="A0A080MAR1"/>
<dbReference type="EMBL" id="CP058708">
    <property type="protein sequence ID" value="QLH48380.1"/>
    <property type="molecule type" value="Genomic_DNA"/>
</dbReference>
<dbReference type="Gene3D" id="1.10.760.10">
    <property type="entry name" value="Cytochrome c-like domain"/>
    <property type="match status" value="1"/>
</dbReference>
<sequence>MPLKTISPCYLVLYCMALAATHGAQAAPPPGQLLSSQCAQCHGTNGNGPGFDEVAGKSASELQKDLLEMKRRPVEGIMDRQARGYTDAQIKLIADYLAAHSGVAAATTDH</sequence>
<evidence type="ECO:0000313" key="10">
    <source>
        <dbReference type="Proteomes" id="UP000509684"/>
    </source>
</evidence>
<dbReference type="Pfam" id="PF13442">
    <property type="entry name" value="Cytochrome_CBB3"/>
    <property type="match status" value="1"/>
</dbReference>
<dbReference type="Proteomes" id="UP000021315">
    <property type="component" value="Unassembled WGS sequence"/>
</dbReference>
<dbReference type="GO" id="GO:0046872">
    <property type="term" value="F:metal ion binding"/>
    <property type="evidence" value="ECO:0007669"/>
    <property type="project" value="UniProtKB-KW"/>
</dbReference>
<keyword evidence="9" id="KW-1185">Reference proteome</keyword>
<evidence type="ECO:0000313" key="7">
    <source>
        <dbReference type="EMBL" id="KFB77535.1"/>
    </source>
</evidence>
<dbReference type="PROSITE" id="PS51007">
    <property type="entry name" value="CYTC"/>
    <property type="match status" value="1"/>
</dbReference>
<reference evidence="7 9" key="1">
    <citation type="submission" date="2014-02" db="EMBL/GenBank/DDBJ databases">
        <title>Expanding our view of genomic diversity in Candidatus Accumulibacter clades.</title>
        <authorList>
            <person name="Skennerton C.T."/>
            <person name="Barr J.J."/>
            <person name="Slater F.R."/>
            <person name="Bond P.L."/>
            <person name="Tyson G.W."/>
        </authorList>
    </citation>
    <scope>NUCLEOTIDE SEQUENCE [LARGE SCALE GENOMIC DNA]</scope>
    <source>
        <strain evidence="9">SK-02</strain>
    </source>
</reference>
<keyword evidence="1 4" id="KW-0349">Heme</keyword>
<protein>
    <submittedName>
        <fullName evidence="8">C-type cytochrome</fullName>
    </submittedName>
    <submittedName>
        <fullName evidence="7">Flavocytochrome c cytochrome subunit</fullName>
    </submittedName>
</protein>
<reference evidence="8" key="3">
    <citation type="submission" date="2020-06" db="EMBL/GenBank/DDBJ databases">
        <authorList>
            <person name="Arumugam K."/>
            <person name="Besarab I."/>
            <person name="Haryono M."/>
            <person name="Bagci C."/>
            <person name="Beier S."/>
            <person name="Buchfink B."/>
            <person name="Gorska A."/>
            <person name="Qiu G."/>
            <person name="Huson D.H."/>
            <person name="Williams R.B."/>
        </authorList>
    </citation>
    <scope>NUCLEOTIDE SEQUENCE</scope>
    <source>
        <strain evidence="8">SSA1</strain>
    </source>
</reference>
<evidence type="ECO:0000259" key="6">
    <source>
        <dbReference type="PROSITE" id="PS51007"/>
    </source>
</evidence>
<evidence type="ECO:0000256" key="5">
    <source>
        <dbReference type="SAM" id="SignalP"/>
    </source>
</evidence>
<dbReference type="RefSeq" id="WP_138679245.1">
    <property type="nucleotide sequence ID" value="NZ_JDST02000023.1"/>
</dbReference>
<organism evidence="7 9">
    <name type="scientific">Candidatus Accumulibacter cognatus</name>
    <dbReference type="NCBI Taxonomy" id="2954383"/>
    <lineage>
        <taxon>Bacteria</taxon>
        <taxon>Pseudomonadati</taxon>
        <taxon>Pseudomonadota</taxon>
        <taxon>Betaproteobacteria</taxon>
        <taxon>Candidatus Accumulibacter</taxon>
    </lineage>
</organism>
<keyword evidence="5" id="KW-0732">Signal</keyword>
<dbReference type="EMBL" id="JDST02000023">
    <property type="protein sequence ID" value="KFB77535.1"/>
    <property type="molecule type" value="Genomic_DNA"/>
</dbReference>
<keyword evidence="2 4" id="KW-0479">Metal-binding</keyword>
<proteinExistence type="predicted"/>
<dbReference type="GO" id="GO:0009055">
    <property type="term" value="F:electron transfer activity"/>
    <property type="evidence" value="ECO:0007669"/>
    <property type="project" value="InterPro"/>
</dbReference>
<accession>A0A080MAR1</accession>
<name>A0A080MAR1_9PROT</name>
<evidence type="ECO:0000313" key="8">
    <source>
        <dbReference type="EMBL" id="QLH48380.1"/>
    </source>
</evidence>
<dbReference type="InterPro" id="IPR036909">
    <property type="entry name" value="Cyt_c-like_dom_sf"/>
</dbReference>
<evidence type="ECO:0000256" key="2">
    <source>
        <dbReference type="ARBA" id="ARBA00022723"/>
    </source>
</evidence>
<evidence type="ECO:0000256" key="3">
    <source>
        <dbReference type="ARBA" id="ARBA00023004"/>
    </source>
</evidence>
<dbReference type="GO" id="GO:0020037">
    <property type="term" value="F:heme binding"/>
    <property type="evidence" value="ECO:0007669"/>
    <property type="project" value="InterPro"/>
</dbReference>
<evidence type="ECO:0000256" key="4">
    <source>
        <dbReference type="PROSITE-ProRule" id="PRU00433"/>
    </source>
</evidence>
<feature type="signal peptide" evidence="5">
    <location>
        <begin position="1"/>
        <end position="26"/>
    </location>
</feature>
<gene>
    <name evidence="7" type="primary">fccA</name>
    <name evidence="7" type="ORF">AW06_001355</name>
    <name evidence="8" type="ORF">HWD57_00160</name>
</gene>
<evidence type="ECO:0000313" key="9">
    <source>
        <dbReference type="Proteomes" id="UP000021315"/>
    </source>
</evidence>
<reference evidence="8 10" key="2">
    <citation type="journal article" date="2019" name="Microbiome">
        <title>Annotated bacterial chromosomes from frame-shift-corrected long-read metagenomic data.</title>
        <authorList>
            <person name="Arumugam K."/>
            <person name="Bagci C."/>
            <person name="Bessarab I."/>
            <person name="Beier S."/>
            <person name="Buchfink B."/>
            <person name="Gorska A."/>
            <person name="Qiu G."/>
            <person name="Huson D.H."/>
            <person name="Williams R.B.H."/>
        </authorList>
    </citation>
    <scope>NUCLEOTIDE SEQUENCE [LARGE SCALE GENOMIC DNA]</scope>
    <source>
        <strain evidence="8">SSA1</strain>
    </source>
</reference>